<keyword evidence="4" id="KW-0812">Transmembrane</keyword>
<dbReference type="InterPro" id="IPR036259">
    <property type="entry name" value="MFS_trans_sf"/>
</dbReference>
<dbReference type="PANTHER" id="PTHR11328">
    <property type="entry name" value="MAJOR FACILITATOR SUPERFAMILY DOMAIN-CONTAINING PROTEIN"/>
    <property type="match status" value="1"/>
</dbReference>
<keyword evidence="4" id="KW-1133">Transmembrane helix</keyword>
<dbReference type="GO" id="GO:0005886">
    <property type="term" value="C:plasma membrane"/>
    <property type="evidence" value="ECO:0007669"/>
    <property type="project" value="TreeGrafter"/>
</dbReference>
<feature type="region of interest" description="Disordered" evidence="3">
    <location>
        <begin position="905"/>
        <end position="960"/>
    </location>
</feature>
<dbReference type="SUPFAM" id="SSF103473">
    <property type="entry name" value="MFS general substrate transporter"/>
    <property type="match status" value="1"/>
</dbReference>
<feature type="compositionally biased region" description="Polar residues" evidence="3">
    <location>
        <begin position="947"/>
        <end position="960"/>
    </location>
</feature>
<dbReference type="GO" id="GO:0008643">
    <property type="term" value="P:carbohydrate transport"/>
    <property type="evidence" value="ECO:0007669"/>
    <property type="project" value="InterPro"/>
</dbReference>
<feature type="region of interest" description="Disordered" evidence="3">
    <location>
        <begin position="336"/>
        <end position="358"/>
    </location>
</feature>
<feature type="transmembrane region" description="Helical" evidence="4">
    <location>
        <begin position="848"/>
        <end position="868"/>
    </location>
</feature>
<comment type="similarity">
    <text evidence="2">Belongs to the major facilitator superfamily.</text>
</comment>
<evidence type="ECO:0000256" key="4">
    <source>
        <dbReference type="SAM" id="Phobius"/>
    </source>
</evidence>
<name>A0AAV2M049_KNICA</name>
<dbReference type="InterPro" id="IPR025741">
    <property type="entry name" value="FAM110_C"/>
</dbReference>
<reference evidence="7 8" key="1">
    <citation type="submission" date="2024-04" db="EMBL/GenBank/DDBJ databases">
        <authorList>
            <person name="Waldvogel A.-M."/>
            <person name="Schoenle A."/>
        </authorList>
    </citation>
    <scope>NUCLEOTIDE SEQUENCE [LARGE SCALE GENOMIC DNA]</scope>
</reference>
<evidence type="ECO:0000256" key="2">
    <source>
        <dbReference type="ARBA" id="ARBA00008335"/>
    </source>
</evidence>
<dbReference type="Pfam" id="PF14160">
    <property type="entry name" value="FAM110_C"/>
    <property type="match status" value="1"/>
</dbReference>
<feature type="region of interest" description="Disordered" evidence="3">
    <location>
        <begin position="221"/>
        <end position="292"/>
    </location>
</feature>
<feature type="transmembrane region" description="Helical" evidence="4">
    <location>
        <begin position="527"/>
        <end position="550"/>
    </location>
</feature>
<dbReference type="InterPro" id="IPR039672">
    <property type="entry name" value="MFS_2"/>
</dbReference>
<accession>A0AAV2M049</accession>
<dbReference type="PANTHER" id="PTHR11328:SF44">
    <property type="entry name" value="SODIUM-DEPENDENT LYSOPHOSPHATIDYLCHOLINE SYMPORTER 1-B"/>
    <property type="match status" value="1"/>
</dbReference>
<dbReference type="AlphaFoldDB" id="A0AAV2M049"/>
<feature type="region of interest" description="Disordered" evidence="3">
    <location>
        <begin position="76"/>
        <end position="103"/>
    </location>
</feature>
<feature type="transmembrane region" description="Helical" evidence="4">
    <location>
        <begin position="735"/>
        <end position="753"/>
    </location>
</feature>
<organism evidence="7 8">
    <name type="scientific">Knipowitschia caucasica</name>
    <name type="common">Caucasian dwarf goby</name>
    <name type="synonym">Pomatoschistus caucasicus</name>
    <dbReference type="NCBI Taxonomy" id="637954"/>
    <lineage>
        <taxon>Eukaryota</taxon>
        <taxon>Metazoa</taxon>
        <taxon>Chordata</taxon>
        <taxon>Craniata</taxon>
        <taxon>Vertebrata</taxon>
        <taxon>Euteleostomi</taxon>
        <taxon>Actinopterygii</taxon>
        <taxon>Neopterygii</taxon>
        <taxon>Teleostei</taxon>
        <taxon>Neoteleostei</taxon>
        <taxon>Acanthomorphata</taxon>
        <taxon>Gobiaria</taxon>
        <taxon>Gobiiformes</taxon>
        <taxon>Gobioidei</taxon>
        <taxon>Gobiidae</taxon>
        <taxon>Gobiinae</taxon>
        <taxon>Knipowitschia</taxon>
    </lineage>
</organism>
<dbReference type="Pfam" id="PF14161">
    <property type="entry name" value="FAM110_N"/>
    <property type="match status" value="1"/>
</dbReference>
<feature type="transmembrane region" description="Helical" evidence="4">
    <location>
        <begin position="708"/>
        <end position="728"/>
    </location>
</feature>
<feature type="compositionally biased region" description="Low complexity" evidence="3">
    <location>
        <begin position="336"/>
        <end position="346"/>
    </location>
</feature>
<evidence type="ECO:0000259" key="5">
    <source>
        <dbReference type="Pfam" id="PF14160"/>
    </source>
</evidence>
<evidence type="ECO:0000313" key="7">
    <source>
        <dbReference type="EMBL" id="CAL1606705.1"/>
    </source>
</evidence>
<evidence type="ECO:0000256" key="1">
    <source>
        <dbReference type="ARBA" id="ARBA00004141"/>
    </source>
</evidence>
<dbReference type="GO" id="GO:0015293">
    <property type="term" value="F:symporter activity"/>
    <property type="evidence" value="ECO:0007669"/>
    <property type="project" value="InterPro"/>
</dbReference>
<feature type="compositionally biased region" description="Basic and acidic residues" evidence="3">
    <location>
        <begin position="937"/>
        <end position="946"/>
    </location>
</feature>
<evidence type="ECO:0000259" key="6">
    <source>
        <dbReference type="Pfam" id="PF14161"/>
    </source>
</evidence>
<dbReference type="Pfam" id="PF13347">
    <property type="entry name" value="MFS_2"/>
    <property type="match status" value="1"/>
</dbReference>
<feature type="transmembrane region" description="Helical" evidence="4">
    <location>
        <begin position="620"/>
        <end position="643"/>
    </location>
</feature>
<feature type="compositionally biased region" description="Pro residues" evidence="3">
    <location>
        <begin position="241"/>
        <end position="251"/>
    </location>
</feature>
<feature type="transmembrane region" description="Helical" evidence="4">
    <location>
        <begin position="759"/>
        <end position="782"/>
    </location>
</feature>
<feature type="domain" description="Centrosome-associated FAM110 N-terminal" evidence="6">
    <location>
        <begin position="21"/>
        <end position="97"/>
    </location>
</feature>
<feature type="transmembrane region" description="Helical" evidence="4">
    <location>
        <begin position="802"/>
        <end position="828"/>
    </location>
</feature>
<keyword evidence="8" id="KW-1185">Reference proteome</keyword>
<protein>
    <submittedName>
        <fullName evidence="7">Uncharacterized protein</fullName>
    </submittedName>
</protein>
<feature type="transmembrane region" description="Helical" evidence="4">
    <location>
        <begin position="494"/>
        <end position="515"/>
    </location>
</feature>
<feature type="transmembrane region" description="Helical" evidence="4">
    <location>
        <begin position="676"/>
        <end position="702"/>
    </location>
</feature>
<evidence type="ECO:0000313" key="8">
    <source>
        <dbReference type="Proteomes" id="UP001497482"/>
    </source>
</evidence>
<feature type="domain" description="Centrosome-associated FAM110 C-terminal" evidence="5">
    <location>
        <begin position="281"/>
        <end position="382"/>
    </location>
</feature>
<gene>
    <name evidence="7" type="ORF">KC01_LOCUS33829</name>
</gene>
<evidence type="ECO:0000256" key="3">
    <source>
        <dbReference type="SAM" id="MobiDB-lite"/>
    </source>
</evidence>
<keyword evidence="4" id="KW-0472">Membrane</keyword>
<feature type="region of interest" description="Disordered" evidence="3">
    <location>
        <begin position="127"/>
        <end position="173"/>
    </location>
</feature>
<sequence length="960" mass="105070">MMPVEALPPLVRRPVRTAVTCTPPRLRPKAPVTPELYRQGLAAAGRPKQSAVERLEADKAKYVKSQVALCKQQPVRPAGASKAVLSPRSALQPTRKTPITGKNKESIQLDLEHLSNLISDVSDEAQLSAETKAPETVSPQKKERPRPPPRPDWSSPAKVRLKSPAPPEEAVAAPAAVGTVRRVDVLPQSGSARPLRPAHFMRQPLQPLLLHSQFQLHGTRLFHPRTSTPPSPLKPVVATPVKPPENTPPTPTLQAPTDTPLLPPPSPAITRLSSSSGRKRPSLSRSKSDLSDRFSRADTELERFFNLCGVDPVDLRERLASNSDIVSLARFRSVSAPGSECAGSGEAAEEEEEESAPRVPYGVSVIERNARVIKWLYGLRQAKDSANKSTNLAMTEFVWRHTERVLKWAMMSCKQKSEGISLRRKLCYAAGGVPYQMTTVPIGVSLQIFLLDVVQMEASYVSLILFVSRAWDAVTDPLIGYLVSRSSWTPIGKLSPWLLLSAPLAVLSYVLLWFVPAASMTAAHTVLWFLLVCCLFETLMSCFNVPYLSLNMFLGGTKRERDSATAYRMSVEMVAMLVASIIQGQVVALYNREKQRDCEEWDQQAPSTSPPSPLQGTKRAFLTSAFIIGAVVFLCSLLCFLGVKEQRPPGRSEVKTPIPFGILFKLLVRFVPYHRLVLAFTITTLGFQISLGNFALFCSHAAGLGAHFQHILLGSATVAVPIWQLVLLKIGKKTTILIGLTLFIPAVVLGACFPTSLTVFIMMCAVMGCSVAALVLLPWSMLPDVVDEFTMKNPGCKDPEPLFFSCYCFCNKLAGGVAAGVSTMTLQFVGYKSGACNHGDDVVTALKVLFSAVPVALLLLGILAFLFCPINEKQKLQPQEHITTVDSSVLPSTMGQCVDETLCAPETSTEAPSPDEMERKKRPVSRPKCVVYPNTHHSAENERNNRDTNTGNYKSKVSWV</sequence>
<dbReference type="EMBL" id="OZ035827">
    <property type="protein sequence ID" value="CAL1606705.1"/>
    <property type="molecule type" value="Genomic_DNA"/>
</dbReference>
<dbReference type="Gene3D" id="1.20.1250.20">
    <property type="entry name" value="MFS general substrate transporter like domains"/>
    <property type="match status" value="1"/>
</dbReference>
<dbReference type="InterPro" id="IPR025739">
    <property type="entry name" value="FAM110_N"/>
</dbReference>
<proteinExistence type="inferred from homology"/>
<dbReference type="Proteomes" id="UP001497482">
    <property type="component" value="Chromosome 5"/>
</dbReference>
<comment type="subcellular location">
    <subcellularLocation>
        <location evidence="1">Membrane</location>
        <topology evidence="1">Multi-pass membrane protein</topology>
    </subcellularLocation>
</comment>